<evidence type="ECO:0000259" key="2">
    <source>
        <dbReference type="SMART" id="SM00922"/>
    </source>
</evidence>
<evidence type="ECO:0000256" key="1">
    <source>
        <dbReference type="ARBA" id="ARBA00023239"/>
    </source>
</evidence>
<dbReference type="InterPro" id="IPR013342">
    <property type="entry name" value="Mandelate_racemase_C"/>
</dbReference>
<reference evidence="3" key="1">
    <citation type="journal article" date="2014" name="Int. J. Syst. Evol. Microbiol.">
        <title>Complete genome sequence of Corynebacterium casei LMG S-19264T (=DSM 44701T), isolated from a smear-ripened cheese.</title>
        <authorList>
            <consortium name="US DOE Joint Genome Institute (JGI-PGF)"/>
            <person name="Walter F."/>
            <person name="Albersmeier A."/>
            <person name="Kalinowski J."/>
            <person name="Ruckert C."/>
        </authorList>
    </citation>
    <scope>NUCLEOTIDE SEQUENCE</scope>
    <source>
        <strain evidence="3">VKM Ac-1321</strain>
    </source>
</reference>
<proteinExistence type="predicted"/>
<accession>A0A9W6KRT7</accession>
<dbReference type="Pfam" id="PF02746">
    <property type="entry name" value="MR_MLE_N"/>
    <property type="match status" value="1"/>
</dbReference>
<dbReference type="EMBL" id="BSFP01000058">
    <property type="protein sequence ID" value="GLL05494.1"/>
    <property type="molecule type" value="Genomic_DNA"/>
</dbReference>
<keyword evidence="4" id="KW-1185">Reference proteome</keyword>
<evidence type="ECO:0000313" key="4">
    <source>
        <dbReference type="Proteomes" id="UP001143480"/>
    </source>
</evidence>
<reference evidence="3" key="2">
    <citation type="submission" date="2023-01" db="EMBL/GenBank/DDBJ databases">
        <authorList>
            <person name="Sun Q."/>
            <person name="Evtushenko L."/>
        </authorList>
    </citation>
    <scope>NUCLEOTIDE SEQUENCE</scope>
    <source>
        <strain evidence="3">VKM Ac-1321</strain>
    </source>
</reference>
<dbReference type="Proteomes" id="UP001143480">
    <property type="component" value="Unassembled WGS sequence"/>
</dbReference>
<dbReference type="RefSeq" id="WP_261965045.1">
    <property type="nucleotide sequence ID" value="NZ_BAAAXA010000001.1"/>
</dbReference>
<dbReference type="SMART" id="SM00922">
    <property type="entry name" value="MR_MLE"/>
    <property type="match status" value="1"/>
</dbReference>
<feature type="domain" description="Mandelate racemase/muconate lactonizing enzyme C-terminal" evidence="2">
    <location>
        <begin position="163"/>
        <end position="259"/>
    </location>
</feature>
<dbReference type="InterPro" id="IPR013341">
    <property type="entry name" value="Mandelate_racemase_N_dom"/>
</dbReference>
<name>A0A9W6KRT7_9ACTN</name>
<dbReference type="InterPro" id="IPR029017">
    <property type="entry name" value="Enolase-like_N"/>
</dbReference>
<comment type="caution">
    <text evidence="3">The sequence shown here is derived from an EMBL/GenBank/DDBJ whole genome shotgun (WGS) entry which is preliminary data.</text>
</comment>
<dbReference type="SUPFAM" id="SSF54826">
    <property type="entry name" value="Enolase N-terminal domain-like"/>
    <property type="match status" value="1"/>
</dbReference>
<dbReference type="InterPro" id="IPR034593">
    <property type="entry name" value="DgoD-like"/>
</dbReference>
<dbReference type="PROSITE" id="PS00909">
    <property type="entry name" value="MR_MLE_2"/>
    <property type="match status" value="1"/>
</dbReference>
<dbReference type="GO" id="GO:0016829">
    <property type="term" value="F:lyase activity"/>
    <property type="evidence" value="ECO:0007669"/>
    <property type="project" value="UniProtKB-KW"/>
</dbReference>
<dbReference type="PROSITE" id="PS00908">
    <property type="entry name" value="MR_MLE_1"/>
    <property type="match status" value="1"/>
</dbReference>
<dbReference type="SUPFAM" id="SSF51604">
    <property type="entry name" value="Enolase C-terminal domain-like"/>
    <property type="match status" value="1"/>
</dbReference>
<dbReference type="PANTHER" id="PTHR48080">
    <property type="entry name" value="D-GALACTONATE DEHYDRATASE-RELATED"/>
    <property type="match status" value="1"/>
</dbReference>
<protein>
    <submittedName>
        <fullName evidence="3">Mandelate racemase</fullName>
    </submittedName>
</protein>
<dbReference type="Gene3D" id="3.20.20.120">
    <property type="entry name" value="Enolase-like C-terminal domain"/>
    <property type="match status" value="1"/>
</dbReference>
<dbReference type="GO" id="GO:0009063">
    <property type="term" value="P:amino acid catabolic process"/>
    <property type="evidence" value="ECO:0007669"/>
    <property type="project" value="InterPro"/>
</dbReference>
<dbReference type="InterPro" id="IPR018110">
    <property type="entry name" value="Mandel_Rmase/mucon_lact_enz_CS"/>
</dbReference>
<dbReference type="Pfam" id="PF13378">
    <property type="entry name" value="MR_MLE_C"/>
    <property type="match status" value="1"/>
</dbReference>
<dbReference type="InterPro" id="IPR036849">
    <property type="entry name" value="Enolase-like_C_sf"/>
</dbReference>
<dbReference type="SFLD" id="SFLDS00001">
    <property type="entry name" value="Enolase"/>
    <property type="match status" value="1"/>
</dbReference>
<organism evidence="3 4">
    <name type="scientific">Dactylosporangium matsuzakiense</name>
    <dbReference type="NCBI Taxonomy" id="53360"/>
    <lineage>
        <taxon>Bacteria</taxon>
        <taxon>Bacillati</taxon>
        <taxon>Actinomycetota</taxon>
        <taxon>Actinomycetes</taxon>
        <taxon>Micromonosporales</taxon>
        <taxon>Micromonosporaceae</taxon>
        <taxon>Dactylosporangium</taxon>
    </lineage>
</organism>
<keyword evidence="1" id="KW-0456">Lyase</keyword>
<sequence>MKLTIASVEAIALSAPFEAVYGSLDAVPDWLLTPASSHRVLPRLGQFTTLVRIRTTDGLEGIGEAYGLPEPRVTATIVGNLLAPMLIGRDAGASEALWELMYGAQAGAGRTGGFYLEAISGVDLALWDLRGKAAGQPVHRLLGGPVRDAVPVYASPIPFLPTVEESAERAEAFIAEGFRAVKLKLGRGEATDLAHAGAVAAALAGRAALHVDLNCAYDVKTAIRLGLALEPLGVRWLEEPLATDDVAGLAEVRAAVRIPVVTGESEFIRYGFRDFLLQRAVDVVMPNLTRAGGITEARRIAALCAAFHVAVSPHGVGSAVGLAAALQFAAATPNVPIYEYNRLPNPLRDDLPVARPSLVDGALAVPDGPGLGVTLDEELIARYEVFRA</sequence>
<evidence type="ECO:0000313" key="3">
    <source>
        <dbReference type="EMBL" id="GLL05494.1"/>
    </source>
</evidence>
<dbReference type="Gene3D" id="3.30.390.10">
    <property type="entry name" value="Enolase-like, N-terminal domain"/>
    <property type="match status" value="1"/>
</dbReference>
<gene>
    <name evidence="3" type="ORF">GCM10017581_072410</name>
</gene>
<dbReference type="PANTHER" id="PTHR48080:SF2">
    <property type="entry name" value="D-GALACTONATE DEHYDRATASE"/>
    <property type="match status" value="1"/>
</dbReference>
<dbReference type="CDD" id="cd03316">
    <property type="entry name" value="MR_like"/>
    <property type="match status" value="1"/>
</dbReference>
<dbReference type="AlphaFoldDB" id="A0A9W6KRT7"/>
<dbReference type="InterPro" id="IPR029065">
    <property type="entry name" value="Enolase_C-like"/>
</dbReference>